<dbReference type="Proteomes" id="UP001594351">
    <property type="component" value="Unassembled WGS sequence"/>
</dbReference>
<organism evidence="1 2">
    <name type="scientific">candidate division CSSED10-310 bacterium</name>
    <dbReference type="NCBI Taxonomy" id="2855610"/>
    <lineage>
        <taxon>Bacteria</taxon>
        <taxon>Bacteria division CSSED10-310</taxon>
    </lineage>
</organism>
<keyword evidence="1" id="KW-0012">Acyltransferase</keyword>
<reference evidence="1 2" key="1">
    <citation type="submission" date="2024-09" db="EMBL/GenBank/DDBJ databases">
        <title>Laminarin stimulates single cell rates of sulfate reduction while oxygen inhibits transcriptomic activity in coastal marine sediment.</title>
        <authorList>
            <person name="Lindsay M."/>
            <person name="Orcutt B."/>
            <person name="Emerson D."/>
            <person name="Stepanauskas R."/>
            <person name="D'Angelo T."/>
        </authorList>
    </citation>
    <scope>NUCLEOTIDE SEQUENCE [LARGE SCALE GENOMIC DNA]</scope>
    <source>
        <strain evidence="1">SAG AM-311-K15</strain>
    </source>
</reference>
<dbReference type="EC" id="2.3.1.-" evidence="1"/>
<dbReference type="GO" id="GO:0016746">
    <property type="term" value="F:acyltransferase activity"/>
    <property type="evidence" value="ECO:0007669"/>
    <property type="project" value="UniProtKB-KW"/>
</dbReference>
<name>A0ABV6Z6N8_UNCC1</name>
<comment type="caution">
    <text evidence="1">The sequence shown here is derived from an EMBL/GenBank/DDBJ whole genome shotgun (WGS) entry which is preliminary data.</text>
</comment>
<evidence type="ECO:0000313" key="1">
    <source>
        <dbReference type="EMBL" id="MFC1853993.1"/>
    </source>
</evidence>
<protein>
    <submittedName>
        <fullName evidence="1">GNAT family N-acetyltransferase</fullName>
        <ecNumber evidence="1">2.3.1.-</ecNumber>
    </submittedName>
</protein>
<evidence type="ECO:0000313" key="2">
    <source>
        <dbReference type="Proteomes" id="UP001594351"/>
    </source>
</evidence>
<dbReference type="EMBL" id="JBHPBY010000673">
    <property type="protein sequence ID" value="MFC1853993.1"/>
    <property type="molecule type" value="Genomic_DNA"/>
</dbReference>
<proteinExistence type="predicted"/>
<sequence>METLINPPNMNSEYLKALNFCFNSWGDLAMFHWCFTRTIGGLSNDIIVIKENDELIAGSGVTYRPIRIHTGIISTVGIMTGSFTLPASRGKGCFTEMIKTSKALCAQKGVALLLAFVTADNASFRRLANAGSALYPTWYLFNQKASPDLVNCSNFHVINPDDDDVTNRIFELSFSNQKNKTHFTYTYDEWKSQFIHRPSAITIISFEEANYCLMDEKSEVIKILALYCSQNSSIAKYIQIMQVYAARQNKKLYVFTASECWKEYCVQAGFKCFPGYMTVLITNHAAYKDIVVNKYFSHELDESVLIPSKHHVGILGPWTIQSGDRM</sequence>
<gene>
    <name evidence="1" type="ORF">ACFL27_27730</name>
</gene>
<accession>A0ABV6Z6N8</accession>
<keyword evidence="1" id="KW-0808">Transferase</keyword>
<keyword evidence="2" id="KW-1185">Reference proteome</keyword>
<dbReference type="SUPFAM" id="SSF55729">
    <property type="entry name" value="Acyl-CoA N-acyltransferases (Nat)"/>
    <property type="match status" value="1"/>
</dbReference>
<dbReference type="InterPro" id="IPR016181">
    <property type="entry name" value="Acyl_CoA_acyltransferase"/>
</dbReference>
<dbReference type="Gene3D" id="3.40.630.30">
    <property type="match status" value="1"/>
</dbReference>